<dbReference type="InterPro" id="IPR015854">
    <property type="entry name" value="ABC_transpr_LolD-like"/>
</dbReference>
<proteinExistence type="predicted"/>
<dbReference type="PANTHER" id="PTHR24220">
    <property type="entry name" value="IMPORT ATP-BINDING PROTEIN"/>
    <property type="match status" value="1"/>
</dbReference>
<evidence type="ECO:0000256" key="1">
    <source>
        <dbReference type="ARBA" id="ARBA00022741"/>
    </source>
</evidence>
<organism evidence="4 5">
    <name type="scientific">Arachnia rubra</name>
    <dbReference type="NCBI Taxonomy" id="1547448"/>
    <lineage>
        <taxon>Bacteria</taxon>
        <taxon>Bacillati</taxon>
        <taxon>Actinomycetota</taxon>
        <taxon>Actinomycetes</taxon>
        <taxon>Propionibacteriales</taxon>
        <taxon>Propionibacteriaceae</taxon>
        <taxon>Arachnia</taxon>
    </lineage>
</organism>
<dbReference type="PROSITE" id="PS00211">
    <property type="entry name" value="ABC_TRANSPORTER_1"/>
    <property type="match status" value="1"/>
</dbReference>
<dbReference type="InterPro" id="IPR017871">
    <property type="entry name" value="ABC_transporter-like_CS"/>
</dbReference>
<dbReference type="SUPFAM" id="SSF52540">
    <property type="entry name" value="P-loop containing nucleoside triphosphate hydrolases"/>
    <property type="match status" value="1"/>
</dbReference>
<keyword evidence="1" id="KW-0547">Nucleotide-binding</keyword>
<evidence type="ECO:0000259" key="3">
    <source>
        <dbReference type="PROSITE" id="PS50893"/>
    </source>
</evidence>
<sequence>MQITARSIHLRIGSRTILDKISLEIPSGSAFALIGPSGSGKTTLLNCLGLLLPVTKGEILIDGTAMSRLKGERRRRFWRDNVAFIFQDYGLVPDESVGFNVCMESSPIFRRTKAWDSTVHDALATVGLEGRENEQVAKLSGGERQRVSIARAIHKQARIIFADEPTASLDAGNRRIVQDLLLAEKARGATVVISTHDDRLSSACDEALQLECT</sequence>
<dbReference type="InterPro" id="IPR003439">
    <property type="entry name" value="ABC_transporter-like_ATP-bd"/>
</dbReference>
<name>A0ABX7Y480_9ACTN</name>
<dbReference type="GO" id="GO:0005524">
    <property type="term" value="F:ATP binding"/>
    <property type="evidence" value="ECO:0007669"/>
    <property type="project" value="UniProtKB-KW"/>
</dbReference>
<dbReference type="SMART" id="SM00382">
    <property type="entry name" value="AAA"/>
    <property type="match status" value="1"/>
</dbReference>
<gene>
    <name evidence="4" type="ORF">J5A65_13230</name>
</gene>
<dbReference type="PROSITE" id="PS50893">
    <property type="entry name" value="ABC_TRANSPORTER_2"/>
    <property type="match status" value="1"/>
</dbReference>
<reference evidence="4 5" key="1">
    <citation type="submission" date="2021-03" db="EMBL/GenBank/DDBJ databases">
        <title>Human Oral Microbial Genomes.</title>
        <authorList>
            <person name="Johnston C.D."/>
            <person name="Chen T."/>
            <person name="Dewhirst F.E."/>
        </authorList>
    </citation>
    <scope>NUCLEOTIDE SEQUENCE [LARGE SCALE GENOMIC DNA]</scope>
    <source>
        <strain evidence="4 5">DSMZ 100122</strain>
    </source>
</reference>
<dbReference type="EMBL" id="CP072384">
    <property type="protein sequence ID" value="QUC07861.1"/>
    <property type="molecule type" value="Genomic_DNA"/>
</dbReference>
<dbReference type="Proteomes" id="UP000678513">
    <property type="component" value="Chromosome"/>
</dbReference>
<evidence type="ECO:0000313" key="5">
    <source>
        <dbReference type="Proteomes" id="UP000678513"/>
    </source>
</evidence>
<dbReference type="InterPro" id="IPR003593">
    <property type="entry name" value="AAA+_ATPase"/>
</dbReference>
<accession>A0ABX7Y480</accession>
<protein>
    <submittedName>
        <fullName evidence="4">ATP-binding cassette domain-containing protein</fullName>
    </submittedName>
</protein>
<feature type="domain" description="ABC transporter" evidence="3">
    <location>
        <begin position="3"/>
        <end position="212"/>
    </location>
</feature>
<evidence type="ECO:0000256" key="2">
    <source>
        <dbReference type="ARBA" id="ARBA00022840"/>
    </source>
</evidence>
<dbReference type="Gene3D" id="3.40.50.300">
    <property type="entry name" value="P-loop containing nucleotide triphosphate hydrolases"/>
    <property type="match status" value="1"/>
</dbReference>
<dbReference type="RefSeq" id="WP_212322929.1">
    <property type="nucleotide sequence ID" value="NZ_AP024463.1"/>
</dbReference>
<keyword evidence="5" id="KW-1185">Reference proteome</keyword>
<evidence type="ECO:0000313" key="4">
    <source>
        <dbReference type="EMBL" id="QUC07861.1"/>
    </source>
</evidence>
<dbReference type="Pfam" id="PF00005">
    <property type="entry name" value="ABC_tran"/>
    <property type="match status" value="1"/>
</dbReference>
<dbReference type="InterPro" id="IPR027417">
    <property type="entry name" value="P-loop_NTPase"/>
</dbReference>
<keyword evidence="2 4" id="KW-0067">ATP-binding</keyword>
<dbReference type="PANTHER" id="PTHR24220:SF86">
    <property type="entry name" value="ABC TRANSPORTER ABCH.1"/>
    <property type="match status" value="1"/>
</dbReference>